<keyword evidence="3" id="KW-1185">Reference proteome</keyword>
<gene>
    <name evidence="2" type="ORF">HU830_05285</name>
</gene>
<comment type="caution">
    <text evidence="2">The sequence shown here is derived from an EMBL/GenBank/DDBJ whole genome shotgun (WGS) entry which is preliminary data.</text>
</comment>
<feature type="transmembrane region" description="Helical" evidence="1">
    <location>
        <begin position="50"/>
        <end position="71"/>
    </location>
</feature>
<evidence type="ECO:0000256" key="1">
    <source>
        <dbReference type="SAM" id="Phobius"/>
    </source>
</evidence>
<dbReference type="RefSeq" id="WP_176942742.1">
    <property type="nucleotide sequence ID" value="NZ_JABZEC010000004.1"/>
</dbReference>
<dbReference type="AlphaFoldDB" id="A0A850RCT7"/>
<keyword evidence="1" id="KW-0812">Transmembrane</keyword>
<keyword evidence="1" id="KW-0472">Membrane</keyword>
<organism evidence="2 3">
    <name type="scientific">Bombilactobacillus apium</name>
    <dbReference type="NCBI Taxonomy" id="2675299"/>
    <lineage>
        <taxon>Bacteria</taxon>
        <taxon>Bacillati</taxon>
        <taxon>Bacillota</taxon>
        <taxon>Bacilli</taxon>
        <taxon>Lactobacillales</taxon>
        <taxon>Lactobacillaceae</taxon>
        <taxon>Bombilactobacillus</taxon>
    </lineage>
</organism>
<evidence type="ECO:0000313" key="3">
    <source>
        <dbReference type="Proteomes" id="UP000563523"/>
    </source>
</evidence>
<protein>
    <submittedName>
        <fullName evidence="2">Uncharacterized protein</fullName>
    </submittedName>
</protein>
<reference evidence="2 3" key="1">
    <citation type="submission" date="2020-06" db="EMBL/GenBank/DDBJ databases">
        <authorList>
            <person name="Kang J."/>
        </authorList>
    </citation>
    <scope>NUCLEOTIDE SEQUENCE [LARGE SCALE GENOMIC DNA]</scope>
    <source>
        <strain evidence="2 3">DCY120</strain>
    </source>
</reference>
<keyword evidence="1" id="KW-1133">Transmembrane helix</keyword>
<accession>A0A850RCT7</accession>
<name>A0A850RCT7_9LACO</name>
<evidence type="ECO:0000313" key="2">
    <source>
        <dbReference type="EMBL" id="NVY96578.1"/>
    </source>
</evidence>
<sequence length="132" mass="14811">MSYYEEYLDDLIDHGASEVQALEQIGSIPEIVATIASENKEVKVKRANPFSWMLILLGLPLWGPLLLGHLIVFASVIFSALACSLAFGFSGIWFLVISSSIWWHFGGATSCGNLVQSLFFWDWRLSSGNYFW</sequence>
<proteinExistence type="predicted"/>
<dbReference type="Proteomes" id="UP000563523">
    <property type="component" value="Unassembled WGS sequence"/>
</dbReference>
<dbReference type="EMBL" id="JABZEC010000004">
    <property type="protein sequence ID" value="NVY96578.1"/>
    <property type="molecule type" value="Genomic_DNA"/>
</dbReference>
<feature type="transmembrane region" description="Helical" evidence="1">
    <location>
        <begin position="77"/>
        <end position="96"/>
    </location>
</feature>